<dbReference type="Pfam" id="PF13848">
    <property type="entry name" value="Thioredoxin_6"/>
    <property type="match status" value="1"/>
</dbReference>
<evidence type="ECO:0000256" key="1">
    <source>
        <dbReference type="ARBA" id="ARBA00006347"/>
    </source>
</evidence>
<dbReference type="Gene3D" id="3.40.30.10">
    <property type="entry name" value="Glutaredoxin"/>
    <property type="match status" value="4"/>
</dbReference>
<dbReference type="CDD" id="cd02982">
    <property type="entry name" value="PDI_b'_family"/>
    <property type="match status" value="1"/>
</dbReference>
<dbReference type="InterPro" id="IPR036249">
    <property type="entry name" value="Thioredoxin-like_sf"/>
</dbReference>
<dbReference type="OrthoDB" id="427280at2759"/>
<dbReference type="Pfam" id="PF00085">
    <property type="entry name" value="Thioredoxin"/>
    <property type="match status" value="1"/>
</dbReference>
<dbReference type="CDD" id="cd02995">
    <property type="entry name" value="PDI_a_PDI_a'_C"/>
    <property type="match status" value="1"/>
</dbReference>
<sequence length="423" mass="47229">MGCGVALGMIGANIELALQFQIQGYPTIKILRKGGKIIQDYKGPRCPADDIADYLRRQAGPASTEIKSADEAASLINEKKVFIVGVFPKFSGEEFDNFMVLAEKLQTDYDLISVIPSMLGCGSVSKATLRLLKPFDKMFVDSQDFKPDALERFIEESSIPILTTWNSSTDDDMYINKFFNSPSAHAKAMLFVNLGKDRDAFESKYKDVATLYNKGKGIRFLFADVIDSIGHNAFQYFGVKADDAPLLIIQKTEGQKYLKTKIEPDEMASWVKDYSEPIPQGSDDEPAVKVVVADTFRDVVFSAGKNVLLEFYVPWCKYCEQLAPTLDEVAISLKDDPDVIVAKIDATTNDIGSVDIDRAFEVLGFPDVYLRSARGNLTRYIGDRTKEDIISFIQENQRQDESIQCILKKKVGCKVDSKLIIPM</sequence>
<dbReference type="Proteomes" id="UP000653305">
    <property type="component" value="Unassembled WGS sequence"/>
</dbReference>
<feature type="domain" description="Thioredoxin" evidence="2">
    <location>
        <begin position="272"/>
        <end position="398"/>
    </location>
</feature>
<evidence type="ECO:0000313" key="4">
    <source>
        <dbReference type="Proteomes" id="UP000653305"/>
    </source>
</evidence>
<dbReference type="SUPFAM" id="SSF52833">
    <property type="entry name" value="Thioredoxin-like"/>
    <property type="match status" value="4"/>
</dbReference>
<comment type="similarity">
    <text evidence="1">Belongs to the protein disulfide isomerase family.</text>
</comment>
<name>A0A830C992_9LAMI</name>
<accession>A0A830C992</accession>
<dbReference type="CDD" id="cd02961">
    <property type="entry name" value="PDI_a_family"/>
    <property type="match status" value="1"/>
</dbReference>
<dbReference type="CDD" id="cd02981">
    <property type="entry name" value="PDI_b_family"/>
    <property type="match status" value="1"/>
</dbReference>
<dbReference type="InterPro" id="IPR013766">
    <property type="entry name" value="Thioredoxin_domain"/>
</dbReference>
<organism evidence="3 4">
    <name type="scientific">Phtheirospermum japonicum</name>
    <dbReference type="NCBI Taxonomy" id="374723"/>
    <lineage>
        <taxon>Eukaryota</taxon>
        <taxon>Viridiplantae</taxon>
        <taxon>Streptophyta</taxon>
        <taxon>Embryophyta</taxon>
        <taxon>Tracheophyta</taxon>
        <taxon>Spermatophyta</taxon>
        <taxon>Magnoliopsida</taxon>
        <taxon>eudicotyledons</taxon>
        <taxon>Gunneridae</taxon>
        <taxon>Pentapetalae</taxon>
        <taxon>asterids</taxon>
        <taxon>lamiids</taxon>
        <taxon>Lamiales</taxon>
        <taxon>Orobanchaceae</taxon>
        <taxon>Orobanchaceae incertae sedis</taxon>
        <taxon>Phtheirospermum</taxon>
    </lineage>
</organism>
<comment type="caution">
    <text evidence="3">The sequence shown here is derived from an EMBL/GenBank/DDBJ whole genome shotgun (WGS) entry which is preliminary data.</text>
</comment>
<dbReference type="GO" id="GO:0034976">
    <property type="term" value="P:response to endoplasmic reticulum stress"/>
    <property type="evidence" value="ECO:0007669"/>
    <property type="project" value="TreeGrafter"/>
</dbReference>
<protein>
    <submittedName>
        <fullName evidence="3">Protein disulfide-isomerase</fullName>
    </submittedName>
</protein>
<evidence type="ECO:0000259" key="2">
    <source>
        <dbReference type="PROSITE" id="PS51352"/>
    </source>
</evidence>
<keyword evidence="3" id="KW-0413">Isomerase</keyword>
<dbReference type="PANTHER" id="PTHR18929">
    <property type="entry name" value="PROTEIN DISULFIDE ISOMERASE"/>
    <property type="match status" value="1"/>
</dbReference>
<dbReference type="PANTHER" id="PTHR18929:SF250">
    <property type="entry name" value="PROTEIN DISULFIDE-ISOMERASE"/>
    <property type="match status" value="1"/>
</dbReference>
<dbReference type="EMBL" id="BMAC01000424">
    <property type="protein sequence ID" value="GFP96150.1"/>
    <property type="molecule type" value="Genomic_DNA"/>
</dbReference>
<keyword evidence="4" id="KW-1185">Reference proteome</keyword>
<dbReference type="AlphaFoldDB" id="A0A830C992"/>
<dbReference type="PROSITE" id="PS51352">
    <property type="entry name" value="THIOREDOXIN_2"/>
    <property type="match status" value="1"/>
</dbReference>
<dbReference type="GO" id="GO:0005783">
    <property type="term" value="C:endoplasmic reticulum"/>
    <property type="evidence" value="ECO:0007669"/>
    <property type="project" value="TreeGrafter"/>
</dbReference>
<gene>
    <name evidence="3" type="ORF">PHJA_001759100</name>
</gene>
<reference evidence="3" key="1">
    <citation type="submission" date="2020-07" db="EMBL/GenBank/DDBJ databases">
        <title>Ethylene signaling mediates host invasion by parasitic plants.</title>
        <authorList>
            <person name="Yoshida S."/>
        </authorList>
    </citation>
    <scope>NUCLEOTIDE SEQUENCE</scope>
    <source>
        <strain evidence="3">Okayama</strain>
    </source>
</reference>
<proteinExistence type="inferred from homology"/>
<evidence type="ECO:0000313" key="3">
    <source>
        <dbReference type="EMBL" id="GFP96150.1"/>
    </source>
</evidence>
<dbReference type="GO" id="GO:0006457">
    <property type="term" value="P:protein folding"/>
    <property type="evidence" value="ECO:0007669"/>
    <property type="project" value="TreeGrafter"/>
</dbReference>
<dbReference type="GO" id="GO:0003756">
    <property type="term" value="F:protein disulfide isomerase activity"/>
    <property type="evidence" value="ECO:0007669"/>
    <property type="project" value="TreeGrafter"/>
</dbReference>